<dbReference type="Proteomes" id="UP001331761">
    <property type="component" value="Unassembled WGS sequence"/>
</dbReference>
<dbReference type="Pfam" id="PF23069">
    <property type="entry name" value="DUF7042"/>
    <property type="match status" value="1"/>
</dbReference>
<sequence length="302" mass="34052">TEKAYILNLKILAKFLIDIEFSDAACACRLDNSIHGVFKRQLQSNRNLVFDSSFTDPIIYDEITISATSISEYGDCYEKTGQSYVFGLKRMGRPLCYRCVTPILRSPNILQLAHQQEANAEPALCHFDGRFALEYDLKGAELNCDMDSGSEVHNCQSSSILAVKFRNCSFPDFDMSLKCIGSFRGSNGSRYIVVSNEESEEYRCGLLTTSSDYTHSIYFSRDSLCDALTKDGAFETYTLKPVQSERVITPCQFPNWVRGEYDTLTVTADWLEYAQIGQGTVAVISRCVHISEDRLLVYSETK</sequence>
<feature type="non-terminal residue" evidence="4">
    <location>
        <position position="302"/>
    </location>
</feature>
<feature type="domain" description="DUF7042" evidence="1">
    <location>
        <begin position="122"/>
        <end position="240"/>
    </location>
</feature>
<evidence type="ECO:0000313" key="4">
    <source>
        <dbReference type="EMBL" id="KAK5983625.1"/>
    </source>
</evidence>
<protein>
    <submittedName>
        <fullName evidence="4">Uncharacterized protein</fullName>
    </submittedName>
</protein>
<dbReference type="PANTHER" id="PTHR22255:SF4">
    <property type="entry name" value="CATION-INDEPENDENT MANNOSE-6-PHOSPHATE RECEPTOR"/>
    <property type="match status" value="1"/>
</dbReference>
<dbReference type="InterPro" id="IPR055470">
    <property type="entry name" value="DUF7042"/>
</dbReference>
<feature type="non-terminal residue" evidence="4">
    <location>
        <position position="1"/>
    </location>
</feature>
<keyword evidence="5" id="KW-1185">Reference proteome</keyword>
<evidence type="ECO:0000259" key="3">
    <source>
        <dbReference type="Pfam" id="PF23071"/>
    </source>
</evidence>
<reference evidence="4 5" key="1">
    <citation type="submission" date="2019-10" db="EMBL/GenBank/DDBJ databases">
        <title>Assembly and Annotation for the nematode Trichostrongylus colubriformis.</title>
        <authorList>
            <person name="Martin J."/>
        </authorList>
    </citation>
    <scope>NUCLEOTIDE SEQUENCE [LARGE SCALE GENOMIC DNA]</scope>
    <source>
        <strain evidence="4">G859</strain>
        <tissue evidence="4">Whole worm</tissue>
    </source>
</reference>
<accession>A0AAN8FT88</accession>
<organism evidence="4 5">
    <name type="scientific">Trichostrongylus colubriformis</name>
    <name type="common">Black scour worm</name>
    <dbReference type="NCBI Taxonomy" id="6319"/>
    <lineage>
        <taxon>Eukaryota</taxon>
        <taxon>Metazoa</taxon>
        <taxon>Ecdysozoa</taxon>
        <taxon>Nematoda</taxon>
        <taxon>Chromadorea</taxon>
        <taxon>Rhabditida</taxon>
        <taxon>Rhabditina</taxon>
        <taxon>Rhabditomorpha</taxon>
        <taxon>Strongyloidea</taxon>
        <taxon>Trichostrongylidae</taxon>
        <taxon>Trichostrongylus</taxon>
    </lineage>
</organism>
<evidence type="ECO:0000313" key="5">
    <source>
        <dbReference type="Proteomes" id="UP001331761"/>
    </source>
</evidence>
<name>A0AAN8FT88_TRICO</name>
<dbReference type="AlphaFoldDB" id="A0AAN8FT88"/>
<proteinExistence type="predicted"/>
<feature type="domain" description="DUF7044" evidence="3">
    <location>
        <begin position="27"/>
        <end position="119"/>
    </location>
</feature>
<evidence type="ECO:0000259" key="1">
    <source>
        <dbReference type="Pfam" id="PF23069"/>
    </source>
</evidence>
<feature type="domain" description="DUF7043" evidence="2">
    <location>
        <begin position="249"/>
        <end position="301"/>
    </location>
</feature>
<dbReference type="EMBL" id="WIXE01003793">
    <property type="protein sequence ID" value="KAK5983625.1"/>
    <property type="molecule type" value="Genomic_DNA"/>
</dbReference>
<dbReference type="InterPro" id="IPR055472">
    <property type="entry name" value="DUF7044"/>
</dbReference>
<dbReference type="Pfam" id="PF23070">
    <property type="entry name" value="DUF7043"/>
    <property type="match status" value="1"/>
</dbReference>
<dbReference type="PANTHER" id="PTHR22255">
    <property type="entry name" value="LP06548P"/>
    <property type="match status" value="1"/>
</dbReference>
<evidence type="ECO:0000259" key="2">
    <source>
        <dbReference type="Pfam" id="PF23070"/>
    </source>
</evidence>
<gene>
    <name evidence="4" type="ORF">GCK32_003611</name>
</gene>
<dbReference type="Pfam" id="PF23071">
    <property type="entry name" value="DUF7044"/>
    <property type="match status" value="1"/>
</dbReference>
<comment type="caution">
    <text evidence="4">The sequence shown here is derived from an EMBL/GenBank/DDBJ whole genome shotgun (WGS) entry which is preliminary data.</text>
</comment>
<dbReference type="InterPro" id="IPR055471">
    <property type="entry name" value="DUF7043"/>
</dbReference>